<evidence type="ECO:0000313" key="3">
    <source>
        <dbReference type="EMBL" id="TXK60590.1"/>
    </source>
</evidence>
<keyword evidence="2" id="KW-0812">Transmembrane</keyword>
<comment type="caution">
    <text evidence="3">The sequence shown here is derived from an EMBL/GenBank/DDBJ whole genome shotgun (WGS) entry which is preliminary data.</text>
</comment>
<evidence type="ECO:0000256" key="2">
    <source>
        <dbReference type="SAM" id="Phobius"/>
    </source>
</evidence>
<dbReference type="PANTHER" id="PTHR31876:SF26">
    <property type="entry name" value="PROTEIN LIKE COV 2"/>
    <property type="match status" value="1"/>
</dbReference>
<dbReference type="Pfam" id="PF04367">
    <property type="entry name" value="DUF502"/>
    <property type="match status" value="1"/>
</dbReference>
<proteinExistence type="predicted"/>
<feature type="transmembrane region" description="Helical" evidence="2">
    <location>
        <begin position="37"/>
        <end position="54"/>
    </location>
</feature>
<feature type="compositionally biased region" description="Basic and acidic residues" evidence="1">
    <location>
        <begin position="213"/>
        <end position="224"/>
    </location>
</feature>
<feature type="transmembrane region" description="Helical" evidence="2">
    <location>
        <begin position="66"/>
        <end position="84"/>
    </location>
</feature>
<keyword evidence="2" id="KW-1133">Transmembrane helix</keyword>
<sequence length="264" mass="28906">MRIPHLQRYVLTGLLTVFPVWLTWIVFSFVLRQLSRLGQPIVDAMLAVFAWMIPGGHIVQQEWIRFTLAVLLTLAFLYGLGWLANRVVGRQLLTLIDSLFERIPLVQTIYGGTKKLLTMLQKKPESTQRVVLIDFPKENMKVVGLVTRILHEEGTGRELAAVYVPTTPNPTSGYLEIVPVEQLTPTPWTVDQAMAFIISGGAVSPDEIPFTPPKDKGGLPKDAPDPGSPSGDPVTSAAGTPAEPGPALDPPEPPLPPDPEGVRR</sequence>
<keyword evidence="4" id="KW-1185">Reference proteome</keyword>
<keyword evidence="2" id="KW-0472">Membrane</keyword>
<evidence type="ECO:0000256" key="1">
    <source>
        <dbReference type="SAM" id="MobiDB-lite"/>
    </source>
</evidence>
<evidence type="ECO:0000313" key="4">
    <source>
        <dbReference type="Proteomes" id="UP000321248"/>
    </source>
</evidence>
<feature type="transmembrane region" description="Helical" evidence="2">
    <location>
        <begin position="9"/>
        <end position="31"/>
    </location>
</feature>
<organism evidence="3 4">
    <name type="scientific">Alkalisalibacterium limincola</name>
    <dbReference type="NCBI Taxonomy" id="2699169"/>
    <lineage>
        <taxon>Bacteria</taxon>
        <taxon>Pseudomonadati</taxon>
        <taxon>Pseudomonadota</taxon>
        <taxon>Gammaproteobacteria</taxon>
        <taxon>Lysobacterales</taxon>
        <taxon>Lysobacteraceae</taxon>
        <taxon>Alkalisalibacterium</taxon>
    </lineage>
</organism>
<gene>
    <name evidence="3" type="ORF">FU658_11950</name>
</gene>
<feature type="region of interest" description="Disordered" evidence="1">
    <location>
        <begin position="204"/>
        <end position="264"/>
    </location>
</feature>
<dbReference type="OrthoDB" id="9780267at2"/>
<feature type="compositionally biased region" description="Pro residues" evidence="1">
    <location>
        <begin position="243"/>
        <end position="264"/>
    </location>
</feature>
<dbReference type="Proteomes" id="UP000321248">
    <property type="component" value="Unassembled WGS sequence"/>
</dbReference>
<dbReference type="EMBL" id="VRTS01000009">
    <property type="protein sequence ID" value="TXK60590.1"/>
    <property type="molecule type" value="Genomic_DNA"/>
</dbReference>
<dbReference type="AlphaFoldDB" id="A0A5C8KLL7"/>
<accession>A0A5C8KLL7</accession>
<protein>
    <submittedName>
        <fullName evidence="3">DUF502 domain-containing protein</fullName>
    </submittedName>
</protein>
<reference evidence="3 4" key="1">
    <citation type="submission" date="2019-08" db="EMBL/GenBank/DDBJ databases">
        <authorList>
            <person name="Karlyshev A.V."/>
        </authorList>
    </citation>
    <scope>NUCLEOTIDE SEQUENCE [LARGE SCALE GENOMIC DNA]</scope>
    <source>
        <strain evidence="3 4">Alg18-2.2</strain>
    </source>
</reference>
<name>A0A5C8KLL7_9GAMM</name>
<dbReference type="InterPro" id="IPR007462">
    <property type="entry name" value="COV1-like"/>
</dbReference>
<dbReference type="PANTHER" id="PTHR31876">
    <property type="entry name" value="COV-LIKE PROTEIN 1"/>
    <property type="match status" value="1"/>
</dbReference>